<organism evidence="2 3">
    <name type="scientific">Candidatus Odoribacter faecigallinarum</name>
    <dbReference type="NCBI Taxonomy" id="2838706"/>
    <lineage>
        <taxon>Bacteria</taxon>
        <taxon>Pseudomonadati</taxon>
        <taxon>Bacteroidota</taxon>
        <taxon>Bacteroidia</taxon>
        <taxon>Bacteroidales</taxon>
        <taxon>Odoribacteraceae</taxon>
        <taxon>Odoribacter</taxon>
    </lineage>
</organism>
<dbReference type="Proteomes" id="UP000824202">
    <property type="component" value="Unassembled WGS sequence"/>
</dbReference>
<feature type="transmembrane region" description="Helical" evidence="1">
    <location>
        <begin position="35"/>
        <end position="56"/>
    </location>
</feature>
<keyword evidence="1" id="KW-0812">Transmembrane</keyword>
<feature type="transmembrane region" description="Helical" evidence="1">
    <location>
        <begin position="126"/>
        <end position="146"/>
    </location>
</feature>
<protein>
    <submittedName>
        <fullName evidence="2">Uncharacterized protein</fullName>
    </submittedName>
</protein>
<proteinExistence type="predicted"/>
<feature type="transmembrane region" description="Helical" evidence="1">
    <location>
        <begin position="158"/>
        <end position="177"/>
    </location>
</feature>
<gene>
    <name evidence="2" type="ORF">H9863_04965</name>
</gene>
<name>A0A9D1UZW7_9BACT</name>
<reference evidence="2" key="1">
    <citation type="journal article" date="2021" name="PeerJ">
        <title>Extensive microbial diversity within the chicken gut microbiome revealed by metagenomics and culture.</title>
        <authorList>
            <person name="Gilroy R."/>
            <person name="Ravi A."/>
            <person name="Getino M."/>
            <person name="Pursley I."/>
            <person name="Horton D.L."/>
            <person name="Alikhan N.F."/>
            <person name="Baker D."/>
            <person name="Gharbi K."/>
            <person name="Hall N."/>
            <person name="Watson M."/>
            <person name="Adriaenssens E.M."/>
            <person name="Foster-Nyarko E."/>
            <person name="Jarju S."/>
            <person name="Secka A."/>
            <person name="Antonio M."/>
            <person name="Oren A."/>
            <person name="Chaudhuri R.R."/>
            <person name="La Ragione R."/>
            <person name="Hildebrand F."/>
            <person name="Pallen M.J."/>
        </authorList>
    </citation>
    <scope>NUCLEOTIDE SEQUENCE</scope>
    <source>
        <strain evidence="2">23274</strain>
    </source>
</reference>
<evidence type="ECO:0000313" key="3">
    <source>
        <dbReference type="Proteomes" id="UP000824202"/>
    </source>
</evidence>
<feature type="transmembrane region" description="Helical" evidence="1">
    <location>
        <begin position="189"/>
        <end position="210"/>
    </location>
</feature>
<keyword evidence="1" id="KW-1133">Transmembrane helix</keyword>
<dbReference type="AlphaFoldDB" id="A0A9D1UZW7"/>
<comment type="caution">
    <text evidence="2">The sequence shown here is derived from an EMBL/GenBank/DDBJ whole genome shotgun (WGS) entry which is preliminary data.</text>
</comment>
<dbReference type="EMBL" id="DXFT01000096">
    <property type="protein sequence ID" value="HIX03454.1"/>
    <property type="molecule type" value="Genomic_DNA"/>
</dbReference>
<feature type="non-terminal residue" evidence="2">
    <location>
        <position position="1"/>
    </location>
</feature>
<feature type="transmembrane region" description="Helical" evidence="1">
    <location>
        <begin position="76"/>
        <end position="97"/>
    </location>
</feature>
<keyword evidence="1" id="KW-0472">Membrane</keyword>
<accession>A0A9D1UZW7</accession>
<feature type="transmembrane region" description="Helical" evidence="1">
    <location>
        <begin position="7"/>
        <end position="23"/>
    </location>
</feature>
<evidence type="ECO:0000313" key="2">
    <source>
        <dbReference type="EMBL" id="HIX03454.1"/>
    </source>
</evidence>
<reference evidence="2" key="2">
    <citation type="submission" date="2021-04" db="EMBL/GenBank/DDBJ databases">
        <authorList>
            <person name="Gilroy R."/>
        </authorList>
    </citation>
    <scope>NUCLEOTIDE SEQUENCE</scope>
    <source>
        <strain evidence="2">23274</strain>
    </source>
</reference>
<evidence type="ECO:0000256" key="1">
    <source>
        <dbReference type="SAM" id="Phobius"/>
    </source>
</evidence>
<sequence length="219" mass="25860">VQNRKILITVYAVGVFNFLYFPQGTFADLVAVERSFFWLMYFVVFNTYFSFFFNKWNNKQDAIVYWSLPASLAEKYWATLIYCLLTGALLVMIPWMLSDATRLLIWHWQGKSQELLVFLPSYSLPAYNMFLLSGFLAWMTSTYWLGGMYFTSRSSLKVFFCHLLWVVLLFGLAKDFIYDNLLIHARNSYLWGTVFVLGMLLNLRLAYSLFQKREIVKVK</sequence>